<gene>
    <name evidence="2" type="ORF">STRAU_5484</name>
</gene>
<dbReference type="SUPFAM" id="SSF52540">
    <property type="entry name" value="P-loop containing nucleoside triphosphate hydrolases"/>
    <property type="match status" value="1"/>
</dbReference>
<feature type="domain" description="AAA" evidence="1">
    <location>
        <begin position="16"/>
        <end position="200"/>
    </location>
</feature>
<dbReference type="PATRIC" id="fig|1286094.4.peg.5414"/>
<dbReference type="InterPro" id="IPR025669">
    <property type="entry name" value="AAA_dom"/>
</dbReference>
<dbReference type="Proteomes" id="UP000014629">
    <property type="component" value="Unassembled WGS sequence"/>
</dbReference>
<dbReference type="RefSeq" id="WP_016643605.1">
    <property type="nucleotide sequence ID" value="NZ_AOPZ01000311.1"/>
</dbReference>
<comment type="caution">
    <text evidence="2">The sequence shown here is derived from an EMBL/GenBank/DDBJ whole genome shotgun (WGS) entry which is preliminary data.</text>
</comment>
<dbReference type="InterPro" id="IPR027417">
    <property type="entry name" value="P-loop_NTPase"/>
</dbReference>
<dbReference type="PANTHER" id="PTHR13696:SF52">
    <property type="entry name" value="PARA FAMILY PROTEIN CT_582"/>
    <property type="match status" value="1"/>
</dbReference>
<dbReference type="OrthoDB" id="128708at2"/>
<protein>
    <recommendedName>
        <fullName evidence="1">AAA domain-containing protein</fullName>
    </recommendedName>
</protein>
<name>S3ZSV1_9ACTN</name>
<evidence type="ECO:0000259" key="1">
    <source>
        <dbReference type="Pfam" id="PF13614"/>
    </source>
</evidence>
<dbReference type="Gene3D" id="3.40.50.300">
    <property type="entry name" value="P-loop containing nucleotide triphosphate hydrolases"/>
    <property type="match status" value="1"/>
</dbReference>
<dbReference type="Pfam" id="PF13614">
    <property type="entry name" value="AAA_31"/>
    <property type="match status" value="1"/>
</dbReference>
<evidence type="ECO:0000313" key="3">
    <source>
        <dbReference type="Proteomes" id="UP000014629"/>
    </source>
</evidence>
<dbReference type="InterPro" id="IPR050678">
    <property type="entry name" value="DNA_Partitioning_ATPase"/>
</dbReference>
<keyword evidence="3" id="KW-1185">Reference proteome</keyword>
<evidence type="ECO:0000313" key="2">
    <source>
        <dbReference type="EMBL" id="EPH41480.1"/>
    </source>
</evidence>
<sequence>MLSEAVEMIEPPEQSVVIGTGKGGVGKSTIAAQKAAWHAAQGQRTLLVCVTSQDDDDLGLERFNRGIRPDGPSVLNGQGLFRAIHDRAPLLPVREVRPNLDVVPGGEAVGEILTLLTARMPVEGIYVVSSLARSLAPIAPWYEHIVFDSAPEQDSLEQLALAAARWLFVPTRSDDTSIRGMRRIARNYKLVRRQLNPSLTVAGACLYGSNPSATQLHDEVRRNVREVLGESTPMVKTVVGYREMPAVNARNKGLTFAEYAALLATSAKSYDVAAGRAERADVVPQSITPLANEMDRLNQEIDAHCRKAHA</sequence>
<organism evidence="2 3">
    <name type="scientific">Streptomyces aurantiacus JA 4570</name>
    <dbReference type="NCBI Taxonomy" id="1286094"/>
    <lineage>
        <taxon>Bacteria</taxon>
        <taxon>Bacillati</taxon>
        <taxon>Actinomycetota</taxon>
        <taxon>Actinomycetes</taxon>
        <taxon>Kitasatosporales</taxon>
        <taxon>Streptomycetaceae</taxon>
        <taxon>Streptomyces</taxon>
        <taxon>Streptomyces aurantiacus group</taxon>
    </lineage>
</organism>
<proteinExistence type="predicted"/>
<accession>S3ZSV1</accession>
<dbReference type="AlphaFoldDB" id="S3ZSV1"/>
<dbReference type="PANTHER" id="PTHR13696">
    <property type="entry name" value="P-LOOP CONTAINING NUCLEOSIDE TRIPHOSPHATE HYDROLASE"/>
    <property type="match status" value="1"/>
</dbReference>
<dbReference type="EMBL" id="AOPZ01000311">
    <property type="protein sequence ID" value="EPH41480.1"/>
    <property type="molecule type" value="Genomic_DNA"/>
</dbReference>
<reference evidence="2 3" key="1">
    <citation type="submission" date="2013-02" db="EMBL/GenBank/DDBJ databases">
        <title>Draft Genome Sequence of Streptomyces aurantiacus, Which Produces Setomimycin.</title>
        <authorList>
            <person name="Gruening B.A."/>
            <person name="Praeg A."/>
            <person name="Erxleben A."/>
            <person name="Guenther S."/>
            <person name="Mueller M."/>
        </authorList>
    </citation>
    <scope>NUCLEOTIDE SEQUENCE [LARGE SCALE GENOMIC DNA]</scope>
    <source>
        <strain evidence="2 3">JA 4570</strain>
    </source>
</reference>